<accession>A0A397H3L0</accession>
<dbReference type="AlphaFoldDB" id="A0A397H3L0"/>
<comment type="caution">
    <text evidence="1">The sequence shown here is derived from an EMBL/GenBank/DDBJ whole genome shotgun (WGS) entry which is preliminary data.</text>
</comment>
<gene>
    <name evidence="1" type="ORF">Glove_390g40</name>
</gene>
<dbReference type="EMBL" id="PQFF01000348">
    <property type="protein sequence ID" value="RHZ57329.1"/>
    <property type="molecule type" value="Genomic_DNA"/>
</dbReference>
<organism evidence="1 2">
    <name type="scientific">Diversispora epigaea</name>
    <dbReference type="NCBI Taxonomy" id="1348612"/>
    <lineage>
        <taxon>Eukaryota</taxon>
        <taxon>Fungi</taxon>
        <taxon>Fungi incertae sedis</taxon>
        <taxon>Mucoromycota</taxon>
        <taxon>Glomeromycotina</taxon>
        <taxon>Glomeromycetes</taxon>
        <taxon>Diversisporales</taxon>
        <taxon>Diversisporaceae</taxon>
        <taxon>Diversispora</taxon>
    </lineage>
</organism>
<protein>
    <submittedName>
        <fullName evidence="1">Uncharacterized protein</fullName>
    </submittedName>
</protein>
<dbReference type="Proteomes" id="UP000266861">
    <property type="component" value="Unassembled WGS sequence"/>
</dbReference>
<keyword evidence="2" id="KW-1185">Reference proteome</keyword>
<evidence type="ECO:0000313" key="2">
    <source>
        <dbReference type="Proteomes" id="UP000266861"/>
    </source>
</evidence>
<sequence length="91" mass="10293">MQKADLEDMICTVTLIHISSKVRFLSAMPLSKISLKRVQVAKCNSINQLGLQTNDYRFPRNLLASQNAGNINVQRAFAKNIDNNRIIEIMC</sequence>
<evidence type="ECO:0000313" key="1">
    <source>
        <dbReference type="EMBL" id="RHZ57329.1"/>
    </source>
</evidence>
<reference evidence="1 2" key="1">
    <citation type="submission" date="2018-08" db="EMBL/GenBank/DDBJ databases">
        <title>Genome and evolution of the arbuscular mycorrhizal fungus Diversispora epigaea (formerly Glomus versiforme) and its bacterial endosymbionts.</title>
        <authorList>
            <person name="Sun X."/>
            <person name="Fei Z."/>
            <person name="Harrison M."/>
        </authorList>
    </citation>
    <scope>NUCLEOTIDE SEQUENCE [LARGE SCALE GENOMIC DNA]</scope>
    <source>
        <strain evidence="1 2">IT104</strain>
    </source>
</reference>
<name>A0A397H3L0_9GLOM</name>
<proteinExistence type="predicted"/>